<dbReference type="PANTHER" id="PTHR11567">
    <property type="entry name" value="ACID PHOSPHATASE-RELATED"/>
    <property type="match status" value="1"/>
</dbReference>
<dbReference type="EMBL" id="JBICCN010000427">
    <property type="protein sequence ID" value="KAL3069681.1"/>
    <property type="molecule type" value="Genomic_DNA"/>
</dbReference>
<dbReference type="PANTHER" id="PTHR11567:SF211">
    <property type="entry name" value="PROSTATIC ACID PHOSPHATASE"/>
    <property type="match status" value="1"/>
</dbReference>
<dbReference type="Gene3D" id="3.40.50.1240">
    <property type="entry name" value="Phosphoglycerate mutase-like"/>
    <property type="match status" value="1"/>
</dbReference>
<comment type="similarity">
    <text evidence="2">Belongs to the histidine acid phosphatase family.</text>
</comment>
<keyword evidence="7" id="KW-0325">Glycoprotein</keyword>
<dbReference type="AlphaFoldDB" id="A0ABD2HSF0"/>
<gene>
    <name evidence="9" type="ORF">niasHS_015915</name>
</gene>
<sequence>MNLYLKSLFFINCFLNLFVAATNDELILVQALWRHGDRSPTGTFRTDPNQEEVWPQGWGQLSPKGMAQHVILGRKLKARYIDQLHLVSERYLNKEIYIRSTDINRTLTSAISNMVGFYSKGMPGKDYPSERESQWWPHGFTPVAVHTIASYEDHIIPDIPDVPCPRQSKIHEIMQNTPEYRQLMDDNKQLFFDLSTFTGEKIDIFNFGLVADTLFIEDQYRDELPHPMPEWTQNRTLREKITKMDFLLEEWINGRGLSAFDGVHFDIELPRIRGGPILWILIGNMQNKLKCLSENVAESFSGLKSPIGSPLCDWIRTRKYFAYSAHDTTIAALFSALGFNKTNFDVDGYPHYSACVTFELWQNATNLEHYIKAFYWPPNSPGFEEMTRNITGCETNSTLNRFVERSEVFKPVPSPDEYYNKMRNQKQTKIKEKLIIRKWMKVTTVAAAVVEEFD</sequence>
<dbReference type="InterPro" id="IPR029033">
    <property type="entry name" value="His_PPase_superfam"/>
</dbReference>
<evidence type="ECO:0000256" key="5">
    <source>
        <dbReference type="ARBA" id="ARBA00022801"/>
    </source>
</evidence>
<keyword evidence="5" id="KW-0378">Hydrolase</keyword>
<accession>A0ABD2HSF0</accession>
<reference evidence="9 10" key="1">
    <citation type="submission" date="2024-10" db="EMBL/GenBank/DDBJ databases">
        <authorList>
            <person name="Kim D."/>
        </authorList>
    </citation>
    <scope>NUCLEOTIDE SEQUENCE [LARGE SCALE GENOMIC DNA]</scope>
    <source>
        <strain evidence="9">Taebaek</strain>
    </source>
</reference>
<dbReference type="InterPro" id="IPR050645">
    <property type="entry name" value="Histidine_acid_phosphatase"/>
</dbReference>
<dbReference type="SUPFAM" id="SSF53254">
    <property type="entry name" value="Phosphoglycerate mutase-like"/>
    <property type="match status" value="1"/>
</dbReference>
<dbReference type="Pfam" id="PF00328">
    <property type="entry name" value="His_Phos_2"/>
    <property type="match status" value="1"/>
</dbReference>
<dbReference type="CDD" id="cd07061">
    <property type="entry name" value="HP_HAP_like"/>
    <property type="match status" value="1"/>
</dbReference>
<evidence type="ECO:0000313" key="9">
    <source>
        <dbReference type="EMBL" id="KAL3069681.1"/>
    </source>
</evidence>
<protein>
    <recommendedName>
        <fullName evidence="3">acid phosphatase</fullName>
        <ecNumber evidence="3">3.1.3.2</ecNumber>
    </recommendedName>
</protein>
<dbReference type="PROSITE" id="PS00616">
    <property type="entry name" value="HIS_ACID_PHOSPHAT_1"/>
    <property type="match status" value="1"/>
</dbReference>
<name>A0ABD2HSF0_HETSC</name>
<evidence type="ECO:0000256" key="1">
    <source>
        <dbReference type="ARBA" id="ARBA00000032"/>
    </source>
</evidence>
<comment type="caution">
    <text evidence="9">The sequence shown here is derived from an EMBL/GenBank/DDBJ whole genome shotgun (WGS) entry which is preliminary data.</text>
</comment>
<feature type="chain" id="PRO_5044740727" description="acid phosphatase" evidence="8">
    <location>
        <begin position="22"/>
        <end position="454"/>
    </location>
</feature>
<organism evidence="9 10">
    <name type="scientific">Heterodera schachtii</name>
    <name type="common">Sugarbeet cyst nematode worm</name>
    <name type="synonym">Tylenchus schachtii</name>
    <dbReference type="NCBI Taxonomy" id="97005"/>
    <lineage>
        <taxon>Eukaryota</taxon>
        <taxon>Metazoa</taxon>
        <taxon>Ecdysozoa</taxon>
        <taxon>Nematoda</taxon>
        <taxon>Chromadorea</taxon>
        <taxon>Rhabditida</taxon>
        <taxon>Tylenchina</taxon>
        <taxon>Tylenchomorpha</taxon>
        <taxon>Tylenchoidea</taxon>
        <taxon>Heteroderidae</taxon>
        <taxon>Heteroderinae</taxon>
        <taxon>Heterodera</taxon>
    </lineage>
</organism>
<evidence type="ECO:0000256" key="3">
    <source>
        <dbReference type="ARBA" id="ARBA00012646"/>
    </source>
</evidence>
<evidence type="ECO:0000256" key="8">
    <source>
        <dbReference type="SAM" id="SignalP"/>
    </source>
</evidence>
<dbReference type="InterPro" id="IPR000560">
    <property type="entry name" value="His_Pase_clade-2"/>
</dbReference>
<keyword evidence="10" id="KW-1185">Reference proteome</keyword>
<evidence type="ECO:0000313" key="10">
    <source>
        <dbReference type="Proteomes" id="UP001620645"/>
    </source>
</evidence>
<evidence type="ECO:0000256" key="7">
    <source>
        <dbReference type="ARBA" id="ARBA00023180"/>
    </source>
</evidence>
<dbReference type="EC" id="3.1.3.2" evidence="3"/>
<dbReference type="InterPro" id="IPR033379">
    <property type="entry name" value="Acid_Pase_AS"/>
</dbReference>
<comment type="catalytic activity">
    <reaction evidence="1">
        <text>a phosphate monoester + H2O = an alcohol + phosphate</text>
        <dbReference type="Rhea" id="RHEA:15017"/>
        <dbReference type="ChEBI" id="CHEBI:15377"/>
        <dbReference type="ChEBI" id="CHEBI:30879"/>
        <dbReference type="ChEBI" id="CHEBI:43474"/>
        <dbReference type="ChEBI" id="CHEBI:67140"/>
        <dbReference type="EC" id="3.1.3.2"/>
    </reaction>
</comment>
<keyword evidence="4 8" id="KW-0732">Signal</keyword>
<feature type="signal peptide" evidence="8">
    <location>
        <begin position="1"/>
        <end position="21"/>
    </location>
</feature>
<proteinExistence type="inferred from homology"/>
<keyword evidence="6" id="KW-1015">Disulfide bond</keyword>
<evidence type="ECO:0000256" key="4">
    <source>
        <dbReference type="ARBA" id="ARBA00022729"/>
    </source>
</evidence>
<evidence type="ECO:0000256" key="6">
    <source>
        <dbReference type="ARBA" id="ARBA00023157"/>
    </source>
</evidence>
<dbReference type="Proteomes" id="UP001620645">
    <property type="component" value="Unassembled WGS sequence"/>
</dbReference>
<dbReference type="GO" id="GO:0003993">
    <property type="term" value="F:acid phosphatase activity"/>
    <property type="evidence" value="ECO:0007669"/>
    <property type="project" value="UniProtKB-EC"/>
</dbReference>
<evidence type="ECO:0000256" key="2">
    <source>
        <dbReference type="ARBA" id="ARBA00005375"/>
    </source>
</evidence>